<feature type="domain" description="F-box" evidence="1">
    <location>
        <begin position="4"/>
        <end position="49"/>
    </location>
</feature>
<evidence type="ECO:0000259" key="1">
    <source>
        <dbReference type="PROSITE" id="PS50181"/>
    </source>
</evidence>
<dbReference type="AlphaFoldDB" id="A9XI05"/>
<evidence type="ECO:0000313" key="2">
    <source>
        <dbReference type="EMBL" id="ABR18786.1"/>
    </source>
</evidence>
<dbReference type="SUPFAM" id="SSF81383">
    <property type="entry name" value="F-box domain"/>
    <property type="match status" value="1"/>
</dbReference>
<dbReference type="InterPro" id="IPR036047">
    <property type="entry name" value="F-box-like_dom_sf"/>
</dbReference>
<dbReference type="SUPFAM" id="SSF50965">
    <property type="entry name" value="Galactose oxidase, central domain"/>
    <property type="match status" value="1"/>
</dbReference>
<accession>A9XI05</accession>
<dbReference type="NCBIfam" id="TIGR01640">
    <property type="entry name" value="F_box_assoc_1"/>
    <property type="match status" value="1"/>
</dbReference>
<dbReference type="InterPro" id="IPR006527">
    <property type="entry name" value="F-box-assoc_dom_typ1"/>
</dbReference>
<dbReference type="PANTHER" id="PTHR31672">
    <property type="entry name" value="BNACNNG10540D PROTEIN"/>
    <property type="match status" value="1"/>
</dbReference>
<proteinExistence type="evidence at transcript level"/>
<dbReference type="Gene3D" id="1.20.1280.50">
    <property type="match status" value="1"/>
</dbReference>
<dbReference type="PROSITE" id="PS50181">
    <property type="entry name" value="FBOX"/>
    <property type="match status" value="1"/>
</dbReference>
<dbReference type="Pfam" id="PF00646">
    <property type="entry name" value="F-box"/>
    <property type="match status" value="1"/>
</dbReference>
<protein>
    <submittedName>
        <fullName evidence="2">Class S F-box protein</fullName>
    </submittedName>
</protein>
<dbReference type="InterPro" id="IPR001810">
    <property type="entry name" value="F-box_dom"/>
</dbReference>
<dbReference type="Pfam" id="PF07734">
    <property type="entry name" value="FBA_1"/>
    <property type="match status" value="1"/>
</dbReference>
<dbReference type="EMBL" id="EF420256">
    <property type="protein sequence ID" value="ABR18786.1"/>
    <property type="molecule type" value="mRNA"/>
</dbReference>
<dbReference type="InterPro" id="IPR011043">
    <property type="entry name" value="Gal_Oxase/kelch_b-propeller"/>
</dbReference>
<dbReference type="SMART" id="SM00256">
    <property type="entry name" value="FBOX"/>
    <property type="match status" value="1"/>
</dbReference>
<sequence>MMLDGIMKKLPEDVVIYILSRFSVKSLLRFKFISKSWYTLIQSSTFINVHLNRSTITKNEFILFSRSFRIETEGFKNVLSIISSDDYNDLNVVLQDLDLPYLTFTPNYHFNELVGPCNGLIVLTDDDDIIVLFNPATKNYMLLPPSPFVCSKGYHRSFIGGVGFGFDSIGNDYKFVRISEVFLDTYWGPEEREQKVEVYDLRSDSWRDLNHVDQQLPTIFWNQCFEMLHNGAFHWYAVGDLTYEILCFDFSTEIFRSMKMPESCNAYDGKRYSLAVVNESLTLICYPSPDSEIDQTQNTMDIWIMMEYGVNESWTKKYIISPLPIESPLTIWRDHLLLLQSKTGQLISYNLRSNEVKEFDLRGYPESLRAIVYKESLISVPKTKTRAW</sequence>
<reference evidence="2" key="1">
    <citation type="journal article" date="2007" name="Genetics">
        <title>Expression of 10 S-class SLF-like genes in Nicotiana alata pollen and its implications for understanding the pollen factor of the S locus.</title>
        <authorList>
            <person name="Wheeler D."/>
            <person name="Newbigin E."/>
        </authorList>
    </citation>
    <scope>NUCLEOTIDE SEQUENCE</scope>
</reference>
<dbReference type="PANTHER" id="PTHR31672:SF13">
    <property type="entry name" value="F-BOX PROTEIN CPR30-LIKE"/>
    <property type="match status" value="1"/>
</dbReference>
<dbReference type="InterPro" id="IPR017451">
    <property type="entry name" value="F-box-assoc_interact_dom"/>
</dbReference>
<dbReference type="InterPro" id="IPR050796">
    <property type="entry name" value="SCF_F-box_component"/>
</dbReference>
<organism evidence="2">
    <name type="scientific">Nicotiana alata</name>
    <name type="common">Winged tobacco</name>
    <name type="synonym">Persian tobacco</name>
    <dbReference type="NCBI Taxonomy" id="4087"/>
    <lineage>
        <taxon>Eukaryota</taxon>
        <taxon>Viridiplantae</taxon>
        <taxon>Streptophyta</taxon>
        <taxon>Embryophyta</taxon>
        <taxon>Tracheophyta</taxon>
        <taxon>Spermatophyta</taxon>
        <taxon>Magnoliopsida</taxon>
        <taxon>eudicotyledons</taxon>
        <taxon>Gunneridae</taxon>
        <taxon>Pentapetalae</taxon>
        <taxon>asterids</taxon>
        <taxon>lamiids</taxon>
        <taxon>Solanales</taxon>
        <taxon>Solanaceae</taxon>
        <taxon>Nicotianoideae</taxon>
        <taxon>Nicotianeae</taxon>
        <taxon>Nicotiana</taxon>
    </lineage>
</organism>
<name>A9XI05_NICAL</name>
<gene>
    <name evidence="2" type="primary">DD6</name>
</gene>